<evidence type="ECO:0000259" key="2">
    <source>
        <dbReference type="SMART" id="SM01204"/>
    </source>
</evidence>
<dbReference type="OrthoDB" id="140075at2157"/>
<evidence type="ECO:0000313" key="3">
    <source>
        <dbReference type="EMBL" id="AAM02379.1"/>
    </source>
</evidence>
<name>Q8TW70_METKA</name>
<dbReference type="PaxDb" id="190192-MK1166"/>
<evidence type="ECO:0000259" key="1">
    <source>
        <dbReference type="SMART" id="SM00897"/>
    </source>
</evidence>
<sequence>MAAPLKAGVGVSKSSPEEALEGAADWGLDRIDAVLCAFSPRHDPHEVREAIVEYLEDDRCLILGLSSAGNITTDGFSDGSVAILAMELSKLVAMGMAIGTGLSEDPYRVARETVTEAAKSVEVDVSASLAPVATKLVTGNVDVTRHSLVDALLFTDDLCCLNHPEALMEALRGVLDCLGTVPRIVGGMTADEYEFERTYIFDDSGVYEDALAVLILYSSVKRGHAVDHGFVPSSEPMIVETEGVDVIRMDGEPALDVYEEVVGEEIGMETLLKYPLGVEDPGPRPYHLIRTPFEVDEEERTLKLVAQLPSGVAVRVMEPGDVEDSFKRAVQRALEDAGSPDELGAVLVFNCMARHLIVDTDDAVDLLRDLVSEDVPIFGFNCYGEYGLTPSGKFVQHNQTVVTYVLGSEVVGR</sequence>
<dbReference type="Proteomes" id="UP000001826">
    <property type="component" value="Chromosome"/>
</dbReference>
<feature type="domain" description="FIST" evidence="1">
    <location>
        <begin position="30"/>
        <end position="253"/>
    </location>
</feature>
<organism evidence="3 4">
    <name type="scientific">Methanopyrus kandleri (strain AV19 / DSM 6324 / JCM 9639 / NBRC 100938)</name>
    <dbReference type="NCBI Taxonomy" id="190192"/>
    <lineage>
        <taxon>Archaea</taxon>
        <taxon>Methanobacteriati</taxon>
        <taxon>Methanobacteriota</taxon>
        <taxon>Methanomada group</taxon>
        <taxon>Methanopyri</taxon>
        <taxon>Methanopyrales</taxon>
        <taxon>Methanopyraceae</taxon>
        <taxon>Methanopyrus</taxon>
    </lineage>
</organism>
<dbReference type="EMBL" id="AE009439">
    <property type="protein sequence ID" value="AAM02379.1"/>
    <property type="molecule type" value="Genomic_DNA"/>
</dbReference>
<reference evidence="3 4" key="1">
    <citation type="journal article" date="2002" name="Proc. Natl. Acad. Sci. U.S.A.">
        <title>The complete genome of hyperthermophile Methanopyrus kandleri AV19 and monophyly of archaeal methanogens.</title>
        <authorList>
            <person name="Slesarev A.I."/>
            <person name="Mezhevaya K.V."/>
            <person name="Makarova K.S."/>
            <person name="Polushin N.N."/>
            <person name="Shcherbinina O.V."/>
            <person name="Shakhova V.V."/>
            <person name="Belova G.I."/>
            <person name="Aravind L."/>
            <person name="Natale D.A."/>
            <person name="Rogozin I.B."/>
            <person name="Tatusov R.L."/>
            <person name="Wolf Y.I."/>
            <person name="Stetter K.O."/>
            <person name="Malykh A.G."/>
            <person name="Koonin E.V."/>
            <person name="Kozyavkin S.A."/>
        </authorList>
    </citation>
    <scope>NUCLEOTIDE SEQUENCE [LARGE SCALE GENOMIC DNA]</scope>
    <source>
        <strain evidence="4">AV19 / DSM 6324 / JCM 9639 / NBRC 100938</strain>
    </source>
</reference>
<evidence type="ECO:0000313" key="4">
    <source>
        <dbReference type="Proteomes" id="UP000001826"/>
    </source>
</evidence>
<keyword evidence="4" id="KW-1185">Reference proteome</keyword>
<gene>
    <name evidence="3" type="ordered locus">MK1166</name>
</gene>
<dbReference type="Pfam" id="PF10442">
    <property type="entry name" value="FIST_C"/>
    <property type="match status" value="1"/>
</dbReference>
<feature type="domain" description="FIST C-domain" evidence="2">
    <location>
        <begin position="254"/>
        <end position="389"/>
    </location>
</feature>
<dbReference type="SMART" id="SM00897">
    <property type="entry name" value="FIST"/>
    <property type="match status" value="1"/>
</dbReference>
<accession>Q8TW70</accession>
<dbReference type="InterPro" id="IPR013702">
    <property type="entry name" value="FIST_domain_N"/>
</dbReference>
<dbReference type="HOGENOM" id="CLU_052774_3_0_2"/>
<dbReference type="KEGG" id="mka:MK1166"/>
<dbReference type="SMART" id="SM01204">
    <property type="entry name" value="FIST_C"/>
    <property type="match status" value="1"/>
</dbReference>
<dbReference type="InParanoid" id="Q8TW70"/>
<dbReference type="AlphaFoldDB" id="Q8TW70"/>
<dbReference type="Pfam" id="PF08495">
    <property type="entry name" value="FIST"/>
    <property type="match status" value="1"/>
</dbReference>
<dbReference type="GeneID" id="1477267"/>
<proteinExistence type="predicted"/>
<protein>
    <submittedName>
        <fullName evidence="3">Uncharacterized conserved protein</fullName>
    </submittedName>
</protein>
<dbReference type="PANTHER" id="PTHR40252">
    <property type="entry name" value="BLR0328 PROTEIN"/>
    <property type="match status" value="1"/>
</dbReference>
<dbReference type="InterPro" id="IPR019494">
    <property type="entry name" value="FIST_C"/>
</dbReference>
<dbReference type="STRING" id="190192.MK1166"/>
<dbReference type="EnsemblBacteria" id="AAM02379">
    <property type="protein sequence ID" value="AAM02379"/>
    <property type="gene ID" value="MK1166"/>
</dbReference>
<dbReference type="RefSeq" id="WP_011019534.1">
    <property type="nucleotide sequence ID" value="NC_003551.1"/>
</dbReference>
<dbReference type="PANTHER" id="PTHR40252:SF2">
    <property type="entry name" value="BLR0328 PROTEIN"/>
    <property type="match status" value="1"/>
</dbReference>